<dbReference type="Pfam" id="PF00643">
    <property type="entry name" value="zf-B_box"/>
    <property type="match status" value="1"/>
</dbReference>
<evidence type="ECO:0000259" key="2">
    <source>
        <dbReference type="PROSITE" id="PS50119"/>
    </source>
</evidence>
<keyword evidence="1" id="KW-0862">Zinc</keyword>
<dbReference type="PANTHER" id="PTHR25462:SF296">
    <property type="entry name" value="MEIOTIC P26, ISOFORM F"/>
    <property type="match status" value="1"/>
</dbReference>
<feature type="domain" description="B box-type" evidence="2">
    <location>
        <begin position="76"/>
        <end position="117"/>
    </location>
</feature>
<name>A0A2R2MS55_LINAN</name>
<dbReference type="InterPro" id="IPR047153">
    <property type="entry name" value="TRIM45/56/19-like"/>
</dbReference>
<dbReference type="PANTHER" id="PTHR25462">
    <property type="entry name" value="BONUS, ISOFORM C-RELATED"/>
    <property type="match status" value="1"/>
</dbReference>
<dbReference type="CDD" id="cd19757">
    <property type="entry name" value="Bbox1"/>
    <property type="match status" value="1"/>
</dbReference>
<proteinExistence type="predicted"/>
<accession>A0A2R2MS55</accession>
<dbReference type="InParanoid" id="A0A2R2MS55"/>
<gene>
    <name evidence="4" type="primary">LOC112042574</name>
</gene>
<sequence length="252" mass="29368">MKDQKAPEGRLCEYCNHKEATFMCQGCPETNQLCATCRDIHDKIPSCKGHSFVPLSQVDISVKTGNIREQLRHVLDKVHYCDKHDGEPLAFYCEEDDTVICRECIIKVHSKHDFKELGDVVKMQRDQIQEKLKRLPTEKLSRFEKAENTIVRTEERLTENQTKVLQLADSQKLAMTKEINENSKAIDMEINTYYQQVDKDVRQQTDAYLTNVKQCLETYRKEKQSNYTKMKRTVDDKNNKIKAEVKALTSTQ</sequence>
<dbReference type="SUPFAM" id="SSF57845">
    <property type="entry name" value="B-box zinc-binding domain"/>
    <property type="match status" value="1"/>
</dbReference>
<dbReference type="PROSITE" id="PS50119">
    <property type="entry name" value="ZF_BBOX"/>
    <property type="match status" value="1"/>
</dbReference>
<dbReference type="AlphaFoldDB" id="A0A2R2MS55"/>
<evidence type="ECO:0000313" key="3">
    <source>
        <dbReference type="Proteomes" id="UP000085678"/>
    </source>
</evidence>
<dbReference type="Gene3D" id="3.30.160.60">
    <property type="entry name" value="Classic Zinc Finger"/>
    <property type="match status" value="1"/>
</dbReference>
<organism evidence="3 4">
    <name type="scientific">Lingula anatina</name>
    <name type="common">Brachiopod</name>
    <name type="synonym">Lingula unguis</name>
    <dbReference type="NCBI Taxonomy" id="7574"/>
    <lineage>
        <taxon>Eukaryota</taxon>
        <taxon>Metazoa</taxon>
        <taxon>Spiralia</taxon>
        <taxon>Lophotrochozoa</taxon>
        <taxon>Brachiopoda</taxon>
        <taxon>Linguliformea</taxon>
        <taxon>Lingulata</taxon>
        <taxon>Lingulida</taxon>
        <taxon>Linguloidea</taxon>
        <taxon>Lingulidae</taxon>
        <taxon>Lingula</taxon>
    </lineage>
</organism>
<dbReference type="Proteomes" id="UP000085678">
    <property type="component" value="Unplaced"/>
</dbReference>
<protein>
    <submittedName>
        <fullName evidence="4">Transcription intermediary factor 1-beta-like</fullName>
    </submittedName>
</protein>
<dbReference type="InterPro" id="IPR000315">
    <property type="entry name" value="Znf_B-box"/>
</dbReference>
<dbReference type="OrthoDB" id="10066958at2759"/>
<dbReference type="GeneID" id="112042574"/>
<keyword evidence="3" id="KW-1185">Reference proteome</keyword>
<evidence type="ECO:0000313" key="4">
    <source>
        <dbReference type="RefSeq" id="XP_023933095.1"/>
    </source>
</evidence>
<dbReference type="KEGG" id="lak:112042574"/>
<keyword evidence="1" id="KW-0863">Zinc-finger</keyword>
<feature type="non-terminal residue" evidence="4">
    <location>
        <position position="252"/>
    </location>
</feature>
<dbReference type="SMART" id="SM00336">
    <property type="entry name" value="BBOX"/>
    <property type="match status" value="2"/>
</dbReference>
<dbReference type="GO" id="GO:0008270">
    <property type="term" value="F:zinc ion binding"/>
    <property type="evidence" value="ECO:0007669"/>
    <property type="project" value="UniProtKB-KW"/>
</dbReference>
<dbReference type="RefSeq" id="XP_023933095.1">
    <property type="nucleotide sequence ID" value="XM_024077327.1"/>
</dbReference>
<reference evidence="4" key="1">
    <citation type="submission" date="2025-08" db="UniProtKB">
        <authorList>
            <consortium name="RefSeq"/>
        </authorList>
    </citation>
    <scope>IDENTIFICATION</scope>
    <source>
        <tissue evidence="4">Gonads</tissue>
    </source>
</reference>
<keyword evidence="1" id="KW-0479">Metal-binding</keyword>
<evidence type="ECO:0000256" key="1">
    <source>
        <dbReference type="PROSITE-ProRule" id="PRU00024"/>
    </source>
</evidence>